<evidence type="ECO:0000313" key="14">
    <source>
        <dbReference type="Proteomes" id="UP000231057"/>
    </source>
</evidence>
<dbReference type="InterPro" id="IPR023214">
    <property type="entry name" value="HAD_sf"/>
</dbReference>
<dbReference type="CDD" id="cd02079">
    <property type="entry name" value="P-type_ATPase_HM"/>
    <property type="match status" value="1"/>
</dbReference>
<dbReference type="PROSITE" id="PS00154">
    <property type="entry name" value="ATPASE_E1_E2"/>
    <property type="match status" value="1"/>
</dbReference>
<keyword evidence="8" id="KW-1278">Translocase</keyword>
<dbReference type="AlphaFoldDB" id="A0A2D2Q397"/>
<proteinExistence type="inferred from homology"/>
<dbReference type="GO" id="GO:0043682">
    <property type="term" value="F:P-type divalent copper transporter activity"/>
    <property type="evidence" value="ECO:0007669"/>
    <property type="project" value="TreeGrafter"/>
</dbReference>
<dbReference type="Proteomes" id="UP000231057">
    <property type="component" value="Chromosome"/>
</dbReference>
<evidence type="ECO:0000256" key="2">
    <source>
        <dbReference type="ARBA" id="ARBA00006024"/>
    </source>
</evidence>
<evidence type="ECO:0000313" key="13">
    <source>
        <dbReference type="EMBL" id="ATS18976.1"/>
    </source>
</evidence>
<dbReference type="Pfam" id="PF00122">
    <property type="entry name" value="E1-E2_ATPase"/>
    <property type="match status" value="1"/>
</dbReference>
<dbReference type="Gene3D" id="3.40.50.1000">
    <property type="entry name" value="HAD superfamily/HAD-like"/>
    <property type="match status" value="1"/>
</dbReference>
<accession>A0A2D2Q397</accession>
<dbReference type="RefSeq" id="WP_198406003.1">
    <property type="nucleotide sequence ID" value="NZ_CP018092.1"/>
</dbReference>
<keyword evidence="5 11" id="KW-0479">Metal-binding</keyword>
<dbReference type="InterPro" id="IPR008250">
    <property type="entry name" value="ATPase_P-typ_transduc_dom_A_sf"/>
</dbReference>
<dbReference type="InterPro" id="IPR023299">
    <property type="entry name" value="ATPase_P-typ_cyto_dom_N"/>
</dbReference>
<dbReference type="FunFam" id="3.30.70.100:FF:000001">
    <property type="entry name" value="ATPase copper transporting beta"/>
    <property type="match status" value="1"/>
</dbReference>
<keyword evidence="10 11" id="KW-0472">Membrane</keyword>
<dbReference type="NCBIfam" id="TIGR01525">
    <property type="entry name" value="ATPase-IB_hvy"/>
    <property type="match status" value="1"/>
</dbReference>
<sequence>MSPLSTLNGSDATSATVLLRVSGLRCAGCVRSLERQLEQLPGVTAAAVNLVTGTAIVTYGSSLTSPDAIVQHINQGTFQATLVAPNAPLQLPPPSDGKPLAALAIGLLILSSLGHGIHLLPGHWPMLETMVLHWGLATLALLLPGRDIVREGIKGLWHGRPNMNTLVALGALAAYGTSTVAWLWPQLGWDCFFDEPVMILGFILLGRTLEQGVRQRAQQGLRSLLALQPLEATWLPSLECREPWPIPVSQIQVGDWLWVAAGDTFPADGTIVAGETLVDESMLTGEATPVLKGLGATVLAGSRNQAAAVTIRVERCGQAAFLGQILELVLQAQNRKAPVQRVADRVAGYFGYGVLALAAATGLFWWAIAPHFWPNLTTPLLPLKLALSVLVIACPCALGLATPIALLVGTSRAAANGVVIRGGDVLERSQHLTTIVFDKTGTLTSGQLELEAVTRYGSLEEEEVLTVLASLEQESSHPLARAIQRAHGCAELLAVTDLTTELGLGVCGWIGEHYYQAGRLAWLDRQGIDCRDAHPSTTHVALACDRQLVAVCTFRDRLRSDAIETVKALKNQGFAVHVLTGDTAHATQPLLAPLNLPADAIHTDLQPHEKLALIEAWQAAGETVAMVGDGLNDAPALTTAAVGISLASGTEVAIEAADVILVRNQLSDLLTVLSLSRATFAKIQQNLLWAVAYNLVGLPVAAGALLPLWGVSLTPAVAAACMAFSSIAVVVNSLWGINAFTRSYSYRSLLRTVKSDSSIGKSNT</sequence>
<dbReference type="FunFam" id="2.70.150.10:FF:000002">
    <property type="entry name" value="Copper-transporting ATPase 1, putative"/>
    <property type="match status" value="1"/>
</dbReference>
<dbReference type="NCBIfam" id="TIGR01494">
    <property type="entry name" value="ATPase_P-type"/>
    <property type="match status" value="1"/>
</dbReference>
<dbReference type="SUPFAM" id="SSF81665">
    <property type="entry name" value="Calcium ATPase, transmembrane domain M"/>
    <property type="match status" value="1"/>
</dbReference>
<dbReference type="GO" id="GO:0016887">
    <property type="term" value="F:ATP hydrolysis activity"/>
    <property type="evidence" value="ECO:0007669"/>
    <property type="project" value="InterPro"/>
</dbReference>
<feature type="transmembrane region" description="Helical" evidence="11">
    <location>
        <begin position="716"/>
        <end position="737"/>
    </location>
</feature>
<keyword evidence="9 11" id="KW-1133">Transmembrane helix</keyword>
<name>A0A2D2Q397_PARLV</name>
<dbReference type="InterPro" id="IPR018303">
    <property type="entry name" value="ATPase_P-typ_P_site"/>
</dbReference>
<feature type="domain" description="HMA" evidence="12">
    <location>
        <begin position="15"/>
        <end position="81"/>
    </location>
</feature>
<keyword evidence="11" id="KW-1003">Cell membrane</keyword>
<dbReference type="GO" id="GO:0005507">
    <property type="term" value="F:copper ion binding"/>
    <property type="evidence" value="ECO:0007669"/>
    <property type="project" value="TreeGrafter"/>
</dbReference>
<organism evidence="13 14">
    <name type="scientific">Parathermosynechococcus lividus PCC 6715</name>
    <dbReference type="NCBI Taxonomy" id="1917166"/>
    <lineage>
        <taxon>Bacteria</taxon>
        <taxon>Bacillati</taxon>
        <taxon>Cyanobacteriota</taxon>
        <taxon>Cyanophyceae</taxon>
        <taxon>Acaryochloridales</taxon>
        <taxon>Thermosynechococcaceae</taxon>
        <taxon>Parathermosynechococcus</taxon>
    </lineage>
</organism>
<dbReference type="PANTHER" id="PTHR43520:SF8">
    <property type="entry name" value="P-TYPE CU(+) TRANSPORTER"/>
    <property type="match status" value="1"/>
</dbReference>
<dbReference type="PRINTS" id="PR00119">
    <property type="entry name" value="CATATPASE"/>
</dbReference>
<protein>
    <submittedName>
        <fullName evidence="13">Copper-translocating P-type ATPase</fullName>
    </submittedName>
</protein>
<keyword evidence="6 11" id="KW-0547">Nucleotide-binding</keyword>
<dbReference type="PANTHER" id="PTHR43520">
    <property type="entry name" value="ATP7, ISOFORM B"/>
    <property type="match status" value="1"/>
</dbReference>
<dbReference type="PROSITE" id="PS50846">
    <property type="entry name" value="HMA_2"/>
    <property type="match status" value="1"/>
</dbReference>
<dbReference type="KEGG" id="slw:BRW62_09735"/>
<evidence type="ECO:0000256" key="4">
    <source>
        <dbReference type="ARBA" id="ARBA00022692"/>
    </source>
</evidence>
<keyword evidence="7 11" id="KW-0067">ATP-binding</keyword>
<dbReference type="Pfam" id="PF00403">
    <property type="entry name" value="HMA"/>
    <property type="match status" value="1"/>
</dbReference>
<dbReference type="InterPro" id="IPR036163">
    <property type="entry name" value="HMA_dom_sf"/>
</dbReference>
<dbReference type="InterPro" id="IPR059000">
    <property type="entry name" value="ATPase_P-type_domA"/>
</dbReference>
<keyword evidence="14" id="KW-1185">Reference proteome</keyword>
<dbReference type="GO" id="GO:0055070">
    <property type="term" value="P:copper ion homeostasis"/>
    <property type="evidence" value="ECO:0007669"/>
    <property type="project" value="TreeGrafter"/>
</dbReference>
<dbReference type="CDD" id="cd00371">
    <property type="entry name" value="HMA"/>
    <property type="match status" value="1"/>
</dbReference>
<evidence type="ECO:0000256" key="5">
    <source>
        <dbReference type="ARBA" id="ARBA00022723"/>
    </source>
</evidence>
<evidence type="ECO:0000256" key="9">
    <source>
        <dbReference type="ARBA" id="ARBA00022989"/>
    </source>
</evidence>
<keyword evidence="4 11" id="KW-0812">Transmembrane</keyword>
<dbReference type="PROSITE" id="PS01047">
    <property type="entry name" value="HMA_1"/>
    <property type="match status" value="1"/>
</dbReference>
<dbReference type="PROSITE" id="PS01229">
    <property type="entry name" value="COF_2"/>
    <property type="match status" value="1"/>
</dbReference>
<comment type="subcellular location">
    <subcellularLocation>
        <location evidence="1">Cell membrane</location>
        <topology evidence="1">Multi-pass membrane protein</topology>
    </subcellularLocation>
</comment>
<dbReference type="NCBIfam" id="TIGR01511">
    <property type="entry name" value="ATPase-IB1_Cu"/>
    <property type="match status" value="1"/>
</dbReference>
<reference evidence="13 14" key="1">
    <citation type="submission" date="2016-11" db="EMBL/GenBank/DDBJ databases">
        <title>Complete genome sequence of thermophilic cyanobacteria strain Synechococcus sp. PCC6715.</title>
        <authorList>
            <person name="Tang J."/>
            <person name="Daroch M."/>
            <person name="Liang Y."/>
            <person name="Jiang D."/>
            <person name="Shah M."/>
        </authorList>
    </citation>
    <scope>NUCLEOTIDE SEQUENCE [LARGE SCALE GENOMIC DNA]</scope>
    <source>
        <strain evidence="13 14">PCC 6715</strain>
    </source>
</reference>
<dbReference type="InterPro" id="IPR023298">
    <property type="entry name" value="ATPase_P-typ_TM_dom_sf"/>
</dbReference>
<dbReference type="EMBL" id="CP018092">
    <property type="protein sequence ID" value="ATS18976.1"/>
    <property type="molecule type" value="Genomic_DNA"/>
</dbReference>
<dbReference type="InterPro" id="IPR001757">
    <property type="entry name" value="P_typ_ATPase"/>
</dbReference>
<evidence type="ECO:0000256" key="11">
    <source>
        <dbReference type="RuleBase" id="RU362081"/>
    </source>
</evidence>
<evidence type="ECO:0000256" key="8">
    <source>
        <dbReference type="ARBA" id="ARBA00022967"/>
    </source>
</evidence>
<dbReference type="InterPro" id="IPR036412">
    <property type="entry name" value="HAD-like_sf"/>
</dbReference>
<reference evidence="14" key="2">
    <citation type="journal article" date="2022" name="Front. Microbiol.">
        <title>Comparative Genomic Analysis Revealed Distinct Molecular Components and Organization of CO2-Concentrating Mechanism in Thermophilic Cyanobacteria.</title>
        <authorList>
            <person name="Tang J."/>
            <person name="Zhou H."/>
            <person name="Yao D."/>
            <person name="Riaz S."/>
            <person name="You D."/>
            <person name="Klepacz-Smolka A."/>
            <person name="Daroch M."/>
        </authorList>
    </citation>
    <scope>NUCLEOTIDE SEQUENCE [LARGE SCALE GENOMIC DNA]</scope>
    <source>
        <strain evidence="14">PCC 6715</strain>
    </source>
</reference>
<dbReference type="InterPro" id="IPR017969">
    <property type="entry name" value="Heavy-metal-associated_CS"/>
</dbReference>
<evidence type="ECO:0000256" key="10">
    <source>
        <dbReference type="ARBA" id="ARBA00023136"/>
    </source>
</evidence>
<dbReference type="Gene3D" id="2.70.150.10">
    <property type="entry name" value="Calcium-transporting ATPase, cytoplasmic transduction domain A"/>
    <property type="match status" value="1"/>
</dbReference>
<dbReference type="Pfam" id="PF00702">
    <property type="entry name" value="Hydrolase"/>
    <property type="match status" value="1"/>
</dbReference>
<dbReference type="SUPFAM" id="SSF81653">
    <property type="entry name" value="Calcium ATPase, transduction domain A"/>
    <property type="match status" value="1"/>
</dbReference>
<comment type="similarity">
    <text evidence="2 11">Belongs to the cation transport ATPase (P-type) (TC 3.A.3) family. Type IB subfamily.</text>
</comment>
<dbReference type="InterPro" id="IPR006121">
    <property type="entry name" value="HMA_dom"/>
</dbReference>
<dbReference type="SUPFAM" id="SSF55008">
    <property type="entry name" value="HMA, heavy metal-associated domain"/>
    <property type="match status" value="1"/>
</dbReference>
<keyword evidence="3" id="KW-0813">Transport</keyword>
<evidence type="ECO:0000256" key="3">
    <source>
        <dbReference type="ARBA" id="ARBA00022448"/>
    </source>
</evidence>
<dbReference type="InterPro" id="IPR027256">
    <property type="entry name" value="P-typ_ATPase_IB"/>
</dbReference>
<feature type="transmembrane region" description="Helical" evidence="11">
    <location>
        <begin position="385"/>
        <end position="408"/>
    </location>
</feature>
<feature type="transmembrane region" description="Helical" evidence="11">
    <location>
        <begin position="349"/>
        <end position="373"/>
    </location>
</feature>
<dbReference type="SUPFAM" id="SSF56784">
    <property type="entry name" value="HAD-like"/>
    <property type="match status" value="1"/>
</dbReference>
<dbReference type="GO" id="GO:0005886">
    <property type="term" value="C:plasma membrane"/>
    <property type="evidence" value="ECO:0007669"/>
    <property type="project" value="UniProtKB-SubCell"/>
</dbReference>
<feature type="transmembrane region" description="Helical" evidence="11">
    <location>
        <begin position="100"/>
        <end position="120"/>
    </location>
</feature>
<dbReference type="GO" id="GO:0005524">
    <property type="term" value="F:ATP binding"/>
    <property type="evidence" value="ECO:0007669"/>
    <property type="project" value="UniProtKB-UniRule"/>
</dbReference>
<evidence type="ECO:0000256" key="6">
    <source>
        <dbReference type="ARBA" id="ARBA00022741"/>
    </source>
</evidence>
<dbReference type="Gene3D" id="3.30.70.100">
    <property type="match status" value="1"/>
</dbReference>
<evidence type="ECO:0000256" key="1">
    <source>
        <dbReference type="ARBA" id="ARBA00004651"/>
    </source>
</evidence>
<dbReference type="Gene3D" id="3.40.1110.10">
    <property type="entry name" value="Calcium-transporting ATPase, cytoplasmic domain N"/>
    <property type="match status" value="1"/>
</dbReference>
<evidence type="ECO:0000259" key="12">
    <source>
        <dbReference type="PROSITE" id="PS50846"/>
    </source>
</evidence>
<gene>
    <name evidence="13" type="ORF">BRW62_09735</name>
</gene>
<feature type="transmembrane region" description="Helical" evidence="11">
    <location>
        <begin position="687"/>
        <end position="710"/>
    </location>
</feature>
<evidence type="ECO:0000256" key="7">
    <source>
        <dbReference type="ARBA" id="ARBA00022840"/>
    </source>
</evidence>